<evidence type="ECO:0000313" key="3">
    <source>
        <dbReference type="EMBL" id="EUD63911.1"/>
    </source>
</evidence>
<evidence type="ECO:0000313" key="4">
    <source>
        <dbReference type="Proteomes" id="UP000030640"/>
    </source>
</evidence>
<gene>
    <name evidence="3" type="ORF">C922_05708</name>
</gene>
<keyword evidence="2" id="KW-1133">Transmembrane helix</keyword>
<reference evidence="3 4" key="1">
    <citation type="submission" date="2013-02" db="EMBL/GenBank/DDBJ databases">
        <title>The Genome Sequence of Plasmodium inui San Antonio 1.</title>
        <authorList>
            <consortium name="The Broad Institute Genome Sequencing Platform"/>
            <consortium name="The Broad Institute Genome Sequencing Center for Infectious Disease"/>
            <person name="Neafsey D."/>
            <person name="Cheeseman I."/>
            <person name="Volkman S."/>
            <person name="Adams J."/>
            <person name="Walker B."/>
            <person name="Young S.K."/>
            <person name="Zeng Q."/>
            <person name="Gargeya S."/>
            <person name="Fitzgerald M."/>
            <person name="Haas B."/>
            <person name="Abouelleil A."/>
            <person name="Alvarado L."/>
            <person name="Arachchi H.M."/>
            <person name="Berlin A.M."/>
            <person name="Chapman S.B."/>
            <person name="Dewar J."/>
            <person name="Goldberg J."/>
            <person name="Griggs A."/>
            <person name="Gujja S."/>
            <person name="Hansen M."/>
            <person name="Howarth C."/>
            <person name="Imamovic A."/>
            <person name="Larimer J."/>
            <person name="McCowan C."/>
            <person name="Murphy C."/>
            <person name="Neiman D."/>
            <person name="Pearson M."/>
            <person name="Priest M."/>
            <person name="Roberts A."/>
            <person name="Saif S."/>
            <person name="Shea T."/>
            <person name="Sisk P."/>
            <person name="Sykes S."/>
            <person name="Wortman J."/>
            <person name="Nusbaum C."/>
            <person name="Birren B."/>
        </authorList>
    </citation>
    <scope>NUCLEOTIDE SEQUENCE [LARGE SCALE GENOMIC DNA]</scope>
    <source>
        <strain evidence="3 4">San Antonio 1</strain>
    </source>
</reference>
<sequence>MGQKGFPFSRYMQHLLDEGTKGRCQKGSEASDSRLCRIRQGKFDTAEKDEWSEEYIRSGEGSDVNAIIRSSHSVCKNIEQWAMHLVRTGDAADTFEESPDCSIDGLGLNLRGGTATGKCRSEGISPEWIEYTPQNGLSKNSSSWKRLRVCQDIVEMIVEVFRIGYGQAEFQIAEQEEGGLCESIYRKLETWGGPKVAKMIMKGWYTQQVKIETGGQGYIIKGKDFFELVQEIIWGSNKADKVFGCKPCQETSKIQGPKGLHWCDMRLSGDIQSVTEITGQNTTKRDSTSTAGQEVSRVSSNSQPGTTPMGSDGAGRSSATVSKEGQDLAQGELGSKAGVSSTGSGVMEGTGGTGGLISGVLGGGASVVLGLGAGYGLYRIFRRNRVGSTSERKSGTSRTLGYSRR</sequence>
<dbReference type="GeneID" id="20040982"/>
<proteinExistence type="predicted"/>
<feature type="region of interest" description="Disordered" evidence="1">
    <location>
        <begin position="275"/>
        <end position="346"/>
    </location>
</feature>
<feature type="compositionally biased region" description="Polar residues" evidence="1">
    <location>
        <begin position="275"/>
        <end position="309"/>
    </location>
</feature>
<dbReference type="Proteomes" id="UP000030640">
    <property type="component" value="Unassembled WGS sequence"/>
</dbReference>
<evidence type="ECO:0000256" key="1">
    <source>
        <dbReference type="SAM" id="MobiDB-lite"/>
    </source>
</evidence>
<dbReference type="AlphaFoldDB" id="W7AF52"/>
<feature type="transmembrane region" description="Helical" evidence="2">
    <location>
        <begin position="356"/>
        <end position="378"/>
    </location>
</feature>
<keyword evidence="4" id="KW-1185">Reference proteome</keyword>
<accession>W7AF52</accession>
<dbReference type="RefSeq" id="XP_008819501.1">
    <property type="nucleotide sequence ID" value="XM_008821279.1"/>
</dbReference>
<organism evidence="3 4">
    <name type="scientific">Plasmodium inui San Antonio 1</name>
    <dbReference type="NCBI Taxonomy" id="1237626"/>
    <lineage>
        <taxon>Eukaryota</taxon>
        <taxon>Sar</taxon>
        <taxon>Alveolata</taxon>
        <taxon>Apicomplexa</taxon>
        <taxon>Aconoidasida</taxon>
        <taxon>Haemosporida</taxon>
        <taxon>Plasmodiidae</taxon>
        <taxon>Plasmodium</taxon>
        <taxon>Plasmodium (Plasmodium)</taxon>
    </lineage>
</organism>
<name>W7AF52_9APIC</name>
<keyword evidence="2" id="KW-0812">Transmembrane</keyword>
<keyword evidence="2" id="KW-0472">Membrane</keyword>
<dbReference type="VEuPathDB" id="PlasmoDB:C922_05708"/>
<dbReference type="EMBL" id="KI965603">
    <property type="protein sequence ID" value="EUD63911.1"/>
    <property type="molecule type" value="Genomic_DNA"/>
</dbReference>
<protein>
    <submittedName>
        <fullName evidence="3">Uncharacterized protein</fullName>
    </submittedName>
</protein>
<evidence type="ECO:0000256" key="2">
    <source>
        <dbReference type="SAM" id="Phobius"/>
    </source>
</evidence>